<comment type="caution">
    <text evidence="6">The sequence shown here is derived from an EMBL/GenBank/DDBJ whole genome shotgun (WGS) entry which is preliminary data.</text>
</comment>
<name>A0ABU4H428_9MICO</name>
<dbReference type="SUPFAM" id="SSF52540">
    <property type="entry name" value="P-loop containing nucleoside triphosphate hydrolases"/>
    <property type="match status" value="1"/>
</dbReference>
<dbReference type="Pfam" id="PF00005">
    <property type="entry name" value="ABC_tran"/>
    <property type="match status" value="1"/>
</dbReference>
<dbReference type="CDD" id="cd03255">
    <property type="entry name" value="ABC_MJ0796_LolCDE_FtsE"/>
    <property type="match status" value="1"/>
</dbReference>
<dbReference type="EMBL" id="JAWQEV010000005">
    <property type="protein sequence ID" value="MDW4574005.1"/>
    <property type="molecule type" value="Genomic_DNA"/>
</dbReference>
<dbReference type="InterPro" id="IPR003593">
    <property type="entry name" value="AAA+_ATPase"/>
</dbReference>
<dbReference type="InterPro" id="IPR017911">
    <property type="entry name" value="MacB-like_ATP-bd"/>
</dbReference>
<evidence type="ECO:0000256" key="1">
    <source>
        <dbReference type="ARBA" id="ARBA00022448"/>
    </source>
</evidence>
<feature type="domain" description="ABC transporter" evidence="5">
    <location>
        <begin position="5"/>
        <end position="244"/>
    </location>
</feature>
<dbReference type="Proteomes" id="UP001283109">
    <property type="component" value="Unassembled WGS sequence"/>
</dbReference>
<organism evidence="6 7">
    <name type="scientific">Microbacterium arthrosphaerae</name>
    <dbReference type="NCBI Taxonomy" id="792652"/>
    <lineage>
        <taxon>Bacteria</taxon>
        <taxon>Bacillati</taxon>
        <taxon>Actinomycetota</taxon>
        <taxon>Actinomycetes</taxon>
        <taxon>Micrococcales</taxon>
        <taxon>Microbacteriaceae</taxon>
        <taxon>Microbacterium</taxon>
    </lineage>
</organism>
<dbReference type="Gene3D" id="3.40.50.300">
    <property type="entry name" value="P-loop containing nucleotide triphosphate hydrolases"/>
    <property type="match status" value="1"/>
</dbReference>
<dbReference type="RefSeq" id="WP_318354509.1">
    <property type="nucleotide sequence ID" value="NZ_JAWQEV010000005.1"/>
</dbReference>
<dbReference type="PANTHER" id="PTHR24220:SF685">
    <property type="entry name" value="ABC TRANSPORTER RELATED"/>
    <property type="match status" value="1"/>
</dbReference>
<keyword evidence="7" id="KW-1185">Reference proteome</keyword>
<dbReference type="InterPro" id="IPR003439">
    <property type="entry name" value="ABC_transporter-like_ATP-bd"/>
</dbReference>
<dbReference type="InterPro" id="IPR015854">
    <property type="entry name" value="ABC_transpr_LolD-like"/>
</dbReference>
<keyword evidence="3 6" id="KW-0067">ATP-binding</keyword>
<keyword evidence="1" id="KW-0813">Transport</keyword>
<feature type="compositionally biased region" description="Basic and acidic residues" evidence="4">
    <location>
        <begin position="280"/>
        <end position="290"/>
    </location>
</feature>
<evidence type="ECO:0000256" key="3">
    <source>
        <dbReference type="ARBA" id="ARBA00022840"/>
    </source>
</evidence>
<dbReference type="InterPro" id="IPR027417">
    <property type="entry name" value="P-loop_NTPase"/>
</dbReference>
<sequence length="290" mass="29470">MSAALRGERLSRTFATATGDVHACVDIDIEVAPGELVVVRGASGAGKTTLLNMLGGLDRPTSGRVWIGDVDATALDEEALAALRRERLGFVFQSFGLIPILSAAENVELPLRIVKTPPAERDRRVAEALRLVGLAGHAAQRPGELSGGQQQRVGIARAIAAQPHVLIADEPTGQLDSRTAATVMDLIGDLVHSQGLAALVSTHDPLLVQRADRVIELHDGRVTSVVGAGAGAAAPGGTRVAPAGGAAAAPDAAPPSEGPALSGDAAPSTPGADGTPGPRTRAEARAQRDG</sequence>
<proteinExistence type="predicted"/>
<accession>A0ABU4H428</accession>
<dbReference type="PROSITE" id="PS00211">
    <property type="entry name" value="ABC_TRANSPORTER_1"/>
    <property type="match status" value="1"/>
</dbReference>
<evidence type="ECO:0000313" key="6">
    <source>
        <dbReference type="EMBL" id="MDW4574005.1"/>
    </source>
</evidence>
<reference evidence="6 7" key="1">
    <citation type="submission" date="2023-11" db="EMBL/GenBank/DDBJ databases">
        <title>Draft genome sequence of Microbacterium arthrosphaerae JCM 30492.</title>
        <authorList>
            <person name="Zhang G."/>
            <person name="Ding Y."/>
        </authorList>
    </citation>
    <scope>NUCLEOTIDE SEQUENCE [LARGE SCALE GENOMIC DNA]</scope>
    <source>
        <strain evidence="6 7">JCM 30492</strain>
    </source>
</reference>
<dbReference type="SMART" id="SM00382">
    <property type="entry name" value="AAA"/>
    <property type="match status" value="1"/>
</dbReference>
<protein>
    <submittedName>
        <fullName evidence="6">ABC transporter ATP-binding protein</fullName>
    </submittedName>
</protein>
<dbReference type="PROSITE" id="PS50893">
    <property type="entry name" value="ABC_TRANSPORTER_2"/>
    <property type="match status" value="1"/>
</dbReference>
<feature type="compositionally biased region" description="Low complexity" evidence="4">
    <location>
        <begin position="231"/>
        <end position="251"/>
    </location>
</feature>
<dbReference type="InterPro" id="IPR017871">
    <property type="entry name" value="ABC_transporter-like_CS"/>
</dbReference>
<dbReference type="GO" id="GO:0005524">
    <property type="term" value="F:ATP binding"/>
    <property type="evidence" value="ECO:0007669"/>
    <property type="project" value="UniProtKB-KW"/>
</dbReference>
<evidence type="ECO:0000256" key="4">
    <source>
        <dbReference type="SAM" id="MobiDB-lite"/>
    </source>
</evidence>
<dbReference type="PANTHER" id="PTHR24220">
    <property type="entry name" value="IMPORT ATP-BINDING PROTEIN"/>
    <property type="match status" value="1"/>
</dbReference>
<evidence type="ECO:0000259" key="5">
    <source>
        <dbReference type="PROSITE" id="PS50893"/>
    </source>
</evidence>
<feature type="region of interest" description="Disordered" evidence="4">
    <location>
        <begin position="229"/>
        <end position="290"/>
    </location>
</feature>
<keyword evidence="2" id="KW-0547">Nucleotide-binding</keyword>
<gene>
    <name evidence="6" type="ORF">R8Z58_14585</name>
</gene>
<evidence type="ECO:0000313" key="7">
    <source>
        <dbReference type="Proteomes" id="UP001283109"/>
    </source>
</evidence>
<evidence type="ECO:0000256" key="2">
    <source>
        <dbReference type="ARBA" id="ARBA00022741"/>
    </source>
</evidence>